<feature type="domain" description="Aminotransferase class V" evidence="9">
    <location>
        <begin position="34"/>
        <end position="325"/>
    </location>
</feature>
<evidence type="ECO:0000259" key="9">
    <source>
        <dbReference type="Pfam" id="PF00266"/>
    </source>
</evidence>
<dbReference type="RefSeq" id="WP_115542110.1">
    <property type="nucleotide sequence ID" value="NZ_NXLQ01000001.1"/>
</dbReference>
<dbReference type="Proteomes" id="UP000256379">
    <property type="component" value="Unassembled WGS sequence"/>
</dbReference>
<dbReference type="GO" id="GO:0008483">
    <property type="term" value="F:transaminase activity"/>
    <property type="evidence" value="ECO:0007669"/>
    <property type="project" value="UniProtKB-KW"/>
</dbReference>
<dbReference type="PANTHER" id="PTHR42778">
    <property type="entry name" value="2-AMINOETHYLPHOSPHONATE--PYRUVATE TRANSAMINASE"/>
    <property type="match status" value="1"/>
</dbReference>
<keyword evidence="4 6" id="KW-0663">Pyridoxal phosphate</keyword>
<dbReference type="PROSITE" id="PS00595">
    <property type="entry name" value="AA_TRANSFER_CLASS_5"/>
    <property type="match status" value="1"/>
</dbReference>
<dbReference type="InterPro" id="IPR015421">
    <property type="entry name" value="PyrdxlP-dep_Trfase_major"/>
</dbReference>
<evidence type="ECO:0000256" key="5">
    <source>
        <dbReference type="PIRSR" id="PIRSR000524-1"/>
    </source>
</evidence>
<dbReference type="InterPro" id="IPR015422">
    <property type="entry name" value="PyrdxlP-dep_Trfase_small"/>
</dbReference>
<dbReference type="InterPro" id="IPR015424">
    <property type="entry name" value="PyrdxlP-dep_Trfase"/>
</dbReference>
<evidence type="ECO:0000256" key="6">
    <source>
        <dbReference type="PIRSR" id="PIRSR000524-50"/>
    </source>
</evidence>
<protein>
    <submittedName>
        <fullName evidence="10">Aminotransferase</fullName>
    </submittedName>
</protein>
<dbReference type="Gene3D" id="3.40.640.10">
    <property type="entry name" value="Type I PLP-dependent aspartate aminotransferase-like (Major domain)"/>
    <property type="match status" value="1"/>
</dbReference>
<accession>A0A3D8ISI3</accession>
<reference evidence="10 11" key="1">
    <citation type="submission" date="2018-04" db="EMBL/GenBank/DDBJ databases">
        <title>Novel Campyloabacter and Helicobacter Species and Strains.</title>
        <authorList>
            <person name="Mannion A.J."/>
            <person name="Shen Z."/>
            <person name="Fox J.G."/>
        </authorList>
    </citation>
    <scope>NUCLEOTIDE SEQUENCE [LARGE SCALE GENOMIC DNA]</scope>
    <source>
        <strain evidence="10 11">MIT 17-337</strain>
    </source>
</reference>
<comment type="cofactor">
    <cofactor evidence="1 6 8">
        <name>pyridoxal 5'-phosphate</name>
        <dbReference type="ChEBI" id="CHEBI:597326"/>
    </cofactor>
</comment>
<feature type="binding site" evidence="5">
    <location>
        <position position="335"/>
    </location>
    <ligand>
        <name>substrate</name>
    </ligand>
</feature>
<organism evidence="10 11">
    <name type="scientific">Helicobacter didelphidarum</name>
    <dbReference type="NCBI Taxonomy" id="2040648"/>
    <lineage>
        <taxon>Bacteria</taxon>
        <taxon>Pseudomonadati</taxon>
        <taxon>Campylobacterota</taxon>
        <taxon>Epsilonproteobacteria</taxon>
        <taxon>Campylobacterales</taxon>
        <taxon>Helicobacteraceae</taxon>
        <taxon>Helicobacter</taxon>
    </lineage>
</organism>
<dbReference type="PANTHER" id="PTHR42778:SF1">
    <property type="entry name" value="2-AMINOETHYLPHOSPHONATE--PYRUVATE TRANSAMINASE"/>
    <property type="match status" value="1"/>
</dbReference>
<gene>
    <name evidence="10" type="ORF">CQA53_00820</name>
</gene>
<dbReference type="PIRSF" id="PIRSF000524">
    <property type="entry name" value="SPT"/>
    <property type="match status" value="1"/>
</dbReference>
<dbReference type="InterPro" id="IPR020578">
    <property type="entry name" value="Aminotrans_V_PyrdxlP_BS"/>
</dbReference>
<evidence type="ECO:0000313" key="11">
    <source>
        <dbReference type="Proteomes" id="UP000256379"/>
    </source>
</evidence>
<dbReference type="EMBL" id="NXLQ01000001">
    <property type="protein sequence ID" value="RDU67584.1"/>
    <property type="molecule type" value="Genomic_DNA"/>
</dbReference>
<dbReference type="Gene3D" id="3.90.1150.10">
    <property type="entry name" value="Aspartate Aminotransferase, domain 1"/>
    <property type="match status" value="1"/>
</dbReference>
<keyword evidence="2 10" id="KW-0032">Aminotransferase</keyword>
<dbReference type="Pfam" id="PF00266">
    <property type="entry name" value="Aminotran_5"/>
    <property type="match status" value="1"/>
</dbReference>
<dbReference type="OrthoDB" id="9766472at2"/>
<evidence type="ECO:0000256" key="8">
    <source>
        <dbReference type="RuleBase" id="RU004504"/>
    </source>
</evidence>
<evidence type="ECO:0000256" key="1">
    <source>
        <dbReference type="ARBA" id="ARBA00001933"/>
    </source>
</evidence>
<comment type="similarity">
    <text evidence="7">Belongs to the class-V pyridoxal-phosphate-dependent aminotransferase family.</text>
</comment>
<dbReference type="InterPro" id="IPR024169">
    <property type="entry name" value="SP_NH2Trfase/AEP_transaminase"/>
</dbReference>
<keyword evidence="3 10" id="KW-0808">Transferase</keyword>
<name>A0A3D8ISI3_9HELI</name>
<evidence type="ECO:0000256" key="3">
    <source>
        <dbReference type="ARBA" id="ARBA00022679"/>
    </source>
</evidence>
<evidence type="ECO:0000256" key="7">
    <source>
        <dbReference type="RuleBase" id="RU004075"/>
    </source>
</evidence>
<evidence type="ECO:0000256" key="4">
    <source>
        <dbReference type="ARBA" id="ARBA00022898"/>
    </source>
</evidence>
<evidence type="ECO:0000256" key="2">
    <source>
        <dbReference type="ARBA" id="ARBA00022576"/>
    </source>
</evidence>
<dbReference type="AlphaFoldDB" id="A0A3D8ISI3"/>
<dbReference type="SUPFAM" id="SSF53383">
    <property type="entry name" value="PLP-dependent transferases"/>
    <property type="match status" value="1"/>
</dbReference>
<comment type="caution">
    <text evidence="10">The sequence shown here is derived from an EMBL/GenBank/DDBJ whole genome shotgun (WGS) entry which is preliminary data.</text>
</comment>
<sequence>MKSQQTKIIAESLLFTPGPTPTPEFIRQAMSQPTFHHRTPEFETIFANARQNLMDLIGMPEVLMVASSGTGAMETCITNFSTRKILSINSGKFGERFGAIGRALGREVIEIVNEWDTPANAQEVLDLLKVNPDIECVCFQICESAGGLSHPYKEIAHTIKQYNSNIFVVADAITAMGVEKIEISNIDALIGGSQKAFMLPPGLAIIGLSGYALQHIESHSSGYYFNLSKELKNQRKNTTAYTATTSIIIGLQAYFEMLVKNGLHFEDIYYYSANIANATRQALQALNLQIYPKVPANSMSVVIGENTKDIIKILKMQYKVNLAGGQDRLKDKIFRINHMGYIPLHEISFVLNAIELTLQTMNIRSFDGVANRVFFENITLSN</sequence>
<keyword evidence="11" id="KW-1185">Reference proteome</keyword>
<feature type="modified residue" description="N6-(pyridoxal phosphate)lysine" evidence="6">
    <location>
        <position position="195"/>
    </location>
</feature>
<evidence type="ECO:0000313" key="10">
    <source>
        <dbReference type="EMBL" id="RDU67584.1"/>
    </source>
</evidence>
<dbReference type="InterPro" id="IPR000192">
    <property type="entry name" value="Aminotrans_V_dom"/>
</dbReference>
<proteinExistence type="inferred from homology"/>